<dbReference type="Proteomes" id="UP000182743">
    <property type="component" value="Unassembled WGS sequence"/>
</dbReference>
<dbReference type="InterPro" id="IPR028098">
    <property type="entry name" value="Glyco_trans_4-like_N"/>
</dbReference>
<dbReference type="Pfam" id="PF13439">
    <property type="entry name" value="Glyco_transf_4"/>
    <property type="match status" value="1"/>
</dbReference>
<dbReference type="SUPFAM" id="SSF53756">
    <property type="entry name" value="UDP-Glycosyltransferase/glycogen phosphorylase"/>
    <property type="match status" value="1"/>
</dbReference>
<dbReference type="AlphaFoldDB" id="A0A1J5JWI4"/>
<evidence type="ECO:0000313" key="4">
    <source>
        <dbReference type="EMBL" id="OIQ07953.1"/>
    </source>
</evidence>
<dbReference type="CDD" id="cd03809">
    <property type="entry name" value="GT4_MtfB-like"/>
    <property type="match status" value="1"/>
</dbReference>
<reference evidence="4 5" key="1">
    <citation type="submission" date="2016-08" db="EMBL/GenBank/DDBJ databases">
        <title>Genome-based comparison of Moorella thermoacetic strains.</title>
        <authorList>
            <person name="Poehlein A."/>
            <person name="Bengelsdorf F.R."/>
            <person name="Esser C."/>
            <person name="Duerre P."/>
            <person name="Daniel R."/>
        </authorList>
    </citation>
    <scope>NUCLEOTIDE SEQUENCE [LARGE SCALE GENOMIC DNA]</scope>
    <source>
        <strain evidence="4 5">DSM 11768</strain>
    </source>
</reference>
<dbReference type="Pfam" id="PF00534">
    <property type="entry name" value="Glycos_transf_1"/>
    <property type="match status" value="1"/>
</dbReference>
<organism evidence="4 5">
    <name type="scientific">Neomoorella thermoacetica</name>
    <name type="common">Clostridium thermoaceticum</name>
    <dbReference type="NCBI Taxonomy" id="1525"/>
    <lineage>
        <taxon>Bacteria</taxon>
        <taxon>Bacillati</taxon>
        <taxon>Bacillota</taxon>
        <taxon>Clostridia</taxon>
        <taxon>Neomoorellales</taxon>
        <taxon>Neomoorellaceae</taxon>
        <taxon>Neomoorella</taxon>
    </lineage>
</organism>
<dbReference type="EMBL" id="MIHH01000020">
    <property type="protein sequence ID" value="OIQ07953.1"/>
    <property type="molecule type" value="Genomic_DNA"/>
</dbReference>
<dbReference type="EC" id="2.4.1.246" evidence="4"/>
<keyword evidence="4" id="KW-0328">Glycosyltransferase</keyword>
<keyword evidence="1 4" id="KW-0808">Transferase</keyword>
<feature type="domain" description="Glycosyl transferase family 1" evidence="2">
    <location>
        <begin position="203"/>
        <end position="350"/>
    </location>
</feature>
<evidence type="ECO:0000259" key="3">
    <source>
        <dbReference type="Pfam" id="PF13439"/>
    </source>
</evidence>
<gene>
    <name evidence="4" type="primary">mfpsA</name>
    <name evidence="4" type="ORF">MOOR_24540</name>
</gene>
<feature type="domain" description="Glycosyltransferase subfamily 4-like N-terminal" evidence="3">
    <location>
        <begin position="17"/>
        <end position="177"/>
    </location>
</feature>
<evidence type="ECO:0000259" key="2">
    <source>
        <dbReference type="Pfam" id="PF00534"/>
    </source>
</evidence>
<dbReference type="GO" id="GO:0103011">
    <property type="term" value="F:mannosylfructose-phosphate synthase activity"/>
    <property type="evidence" value="ECO:0007669"/>
    <property type="project" value="UniProtKB-EC"/>
</dbReference>
<comment type="caution">
    <text evidence="4">The sequence shown here is derived from an EMBL/GenBank/DDBJ whole genome shotgun (WGS) entry which is preliminary data.</text>
</comment>
<dbReference type="GO" id="GO:0009103">
    <property type="term" value="P:lipopolysaccharide biosynthetic process"/>
    <property type="evidence" value="ECO:0007669"/>
    <property type="project" value="TreeGrafter"/>
</dbReference>
<name>A0A1J5JWI4_NEOTH</name>
<evidence type="ECO:0000256" key="1">
    <source>
        <dbReference type="ARBA" id="ARBA00022679"/>
    </source>
</evidence>
<dbReference type="InterPro" id="IPR001296">
    <property type="entry name" value="Glyco_trans_1"/>
</dbReference>
<dbReference type="PANTHER" id="PTHR46401:SF2">
    <property type="entry name" value="GLYCOSYLTRANSFERASE WBBK-RELATED"/>
    <property type="match status" value="1"/>
</dbReference>
<dbReference type="Gene3D" id="3.40.50.2000">
    <property type="entry name" value="Glycogen Phosphorylase B"/>
    <property type="match status" value="2"/>
</dbReference>
<accession>A0A1J5JWI4</accession>
<evidence type="ECO:0000313" key="5">
    <source>
        <dbReference type="Proteomes" id="UP000182743"/>
    </source>
</evidence>
<dbReference type="PANTHER" id="PTHR46401">
    <property type="entry name" value="GLYCOSYLTRANSFERASE WBBK-RELATED"/>
    <property type="match status" value="1"/>
</dbReference>
<sequence>MLIGIDARYGLRKSRRGIGNYIYHLLCEFRRMRPPRCEFILYADDTADPEVVTEFQQDSFTIRVLSALNLAWWEQVALPLAVRRDGVDLLHCTSNIAPVLFKPCRLITTIHDVIEFRRKEFGDTKLAFRHRLSRTYRMGVLPRVAKLSDRIVTVSEYSRQDIAAVLKVKEEKIVVVYEAPTLQPSSDPLKDGELLKRLGIEGDYVFAFGALDRRKNTAGLIDAYKILRNQMGISIPLVIAGIERPEVFQPLASKGIYLLGFQPDEVISALYRHAIFFVYPSLYEGFGLPVLEAMASGTPVLCSATTAVGEITGEAALKCDPADISDIAAKMRTLLEDAILRKQLVERGYRQVEEFSWRRCAQESLQIYREVLGG</sequence>
<proteinExistence type="predicted"/>
<protein>
    <submittedName>
        <fullName evidence="4">Mannosylfructose-phosphate synthase</fullName>
        <ecNumber evidence="4">2.4.1.246</ecNumber>
    </submittedName>
</protein>